<reference evidence="1" key="1">
    <citation type="submission" date="2022-12" db="EMBL/GenBank/DDBJ databases">
        <title>New Phytohabitans aurantiacus sp. RD004123 nov., an actinomycete isolated from soil.</title>
        <authorList>
            <person name="Triningsih D.W."/>
            <person name="Harunari E."/>
            <person name="Igarashi Y."/>
        </authorList>
    </citation>
    <scope>NUCLEOTIDE SEQUENCE</scope>
    <source>
        <strain evidence="1">RD004123</strain>
    </source>
</reference>
<comment type="caution">
    <text evidence="1">The sequence shown here is derived from an EMBL/GenBank/DDBJ whole genome shotgun (WGS) entry which is preliminary data.</text>
</comment>
<organism evidence="1 2">
    <name type="scientific">Phytohabitans aurantiacus</name>
    <dbReference type="NCBI Taxonomy" id="3016789"/>
    <lineage>
        <taxon>Bacteria</taxon>
        <taxon>Bacillati</taxon>
        <taxon>Actinomycetota</taxon>
        <taxon>Actinomycetes</taxon>
        <taxon>Micromonosporales</taxon>
        <taxon>Micromonosporaceae</taxon>
    </lineage>
</organism>
<dbReference type="EMBL" id="BSDI01000082">
    <property type="protein sequence ID" value="GLI03301.1"/>
    <property type="molecule type" value="Genomic_DNA"/>
</dbReference>
<keyword evidence="2" id="KW-1185">Reference proteome</keyword>
<dbReference type="Proteomes" id="UP001144280">
    <property type="component" value="Unassembled WGS sequence"/>
</dbReference>
<gene>
    <name evidence="1" type="ORF">Pa4123_85790</name>
</gene>
<evidence type="ECO:0000313" key="2">
    <source>
        <dbReference type="Proteomes" id="UP001144280"/>
    </source>
</evidence>
<proteinExistence type="predicted"/>
<name>A0ABQ5R959_9ACTN</name>
<sequence length="64" mass="6963">MPAEKRSNRVRLPLIGATGVATRRTGPAWERTHAEIEIQPRAFALDRRAGRGGAGERRAGEGQV</sequence>
<evidence type="ECO:0000313" key="1">
    <source>
        <dbReference type="EMBL" id="GLI03301.1"/>
    </source>
</evidence>
<accession>A0ABQ5R959</accession>
<protein>
    <submittedName>
        <fullName evidence="1">Uncharacterized protein</fullName>
    </submittedName>
</protein>